<evidence type="ECO:0000256" key="5">
    <source>
        <dbReference type="ARBA" id="ARBA00023054"/>
    </source>
</evidence>
<evidence type="ECO:0000313" key="10">
    <source>
        <dbReference type="Proteomes" id="UP000216207"/>
    </source>
</evidence>
<dbReference type="GO" id="GO:0007059">
    <property type="term" value="P:chromosome segregation"/>
    <property type="evidence" value="ECO:0007669"/>
    <property type="project" value="UniProtKB-UniRule"/>
</dbReference>
<reference evidence="9 10" key="1">
    <citation type="submission" date="2017-07" db="EMBL/GenBank/DDBJ databases">
        <title>Isolation and whole genome analysis of endospore-forming bacteria from heroin.</title>
        <authorList>
            <person name="Kalinowski J."/>
            <person name="Ahrens B."/>
            <person name="Al-Dilaimi A."/>
            <person name="Winkler A."/>
            <person name="Wibberg D."/>
            <person name="Schleenbecker U."/>
            <person name="Ruckert C."/>
            <person name="Wolfel R."/>
            <person name="Grass G."/>
        </authorList>
    </citation>
    <scope>NUCLEOTIDE SEQUENCE [LARGE SCALE GENOMIC DNA]</scope>
    <source>
        <strain evidence="9 10">7539</strain>
    </source>
</reference>
<dbReference type="NCBIfam" id="NF009647">
    <property type="entry name" value="PRK13182.1-2"/>
    <property type="match status" value="1"/>
</dbReference>
<evidence type="ECO:0000256" key="8">
    <source>
        <dbReference type="HAMAP-Rule" id="MF_01170"/>
    </source>
</evidence>
<comment type="caution">
    <text evidence="9">The sequence shown here is derived from an EMBL/GenBank/DDBJ whole genome shotgun (WGS) entry which is preliminary data.</text>
</comment>
<dbReference type="OMA" id="TNMVASE"/>
<protein>
    <recommendedName>
        <fullName evidence="8">Chromosome-anchoring protein RacA</fullName>
    </recommendedName>
</protein>
<dbReference type="GO" id="GO:0006355">
    <property type="term" value="P:regulation of DNA-templated transcription"/>
    <property type="evidence" value="ECO:0007669"/>
    <property type="project" value="InterPro"/>
</dbReference>
<dbReference type="CDD" id="cd04762">
    <property type="entry name" value="HTH_MerR-trunc"/>
    <property type="match status" value="1"/>
</dbReference>
<dbReference type="InterPro" id="IPR009061">
    <property type="entry name" value="DNA-bd_dom_put_sf"/>
</dbReference>
<comment type="subcellular location">
    <subcellularLocation>
        <location evidence="8">Cytoplasm</location>
    </subcellularLocation>
    <text evidence="8">Localizes to cell poles and nucleoid.</text>
</comment>
<name>A0A268P516_SHOCL</name>
<evidence type="ECO:0000256" key="7">
    <source>
        <dbReference type="ARBA" id="ARBA00023306"/>
    </source>
</evidence>
<dbReference type="GO" id="GO:0005737">
    <property type="term" value="C:cytoplasm"/>
    <property type="evidence" value="ECO:0007669"/>
    <property type="project" value="UniProtKB-SubCell"/>
</dbReference>
<evidence type="ECO:0000256" key="6">
    <source>
        <dbReference type="ARBA" id="ARBA00023125"/>
    </source>
</evidence>
<evidence type="ECO:0000256" key="1">
    <source>
        <dbReference type="ARBA" id="ARBA00022490"/>
    </source>
</evidence>
<dbReference type="AlphaFoldDB" id="A0A268P516"/>
<evidence type="ECO:0000256" key="2">
    <source>
        <dbReference type="ARBA" id="ARBA00022618"/>
    </source>
</evidence>
<dbReference type="SUPFAM" id="SSF46955">
    <property type="entry name" value="Putative DNA-binding domain"/>
    <property type="match status" value="1"/>
</dbReference>
<dbReference type="RefSeq" id="WP_011246895.1">
    <property type="nucleotide sequence ID" value="NZ_CP012475.1"/>
</dbReference>
<dbReference type="GO" id="GO:0030435">
    <property type="term" value="P:sporulation resulting in formation of a cellular spore"/>
    <property type="evidence" value="ECO:0007669"/>
    <property type="project" value="UniProtKB-UniRule"/>
</dbReference>
<proteinExistence type="inferred from homology"/>
<dbReference type="Proteomes" id="UP000216207">
    <property type="component" value="Unassembled WGS sequence"/>
</dbReference>
<keyword evidence="4 8" id="KW-0749">Sporulation</keyword>
<organism evidence="9 10">
    <name type="scientific">Shouchella clausii</name>
    <name type="common">Alkalihalobacillus clausii</name>
    <dbReference type="NCBI Taxonomy" id="79880"/>
    <lineage>
        <taxon>Bacteria</taxon>
        <taxon>Bacillati</taxon>
        <taxon>Bacillota</taxon>
        <taxon>Bacilli</taxon>
        <taxon>Bacillales</taxon>
        <taxon>Bacillaceae</taxon>
        <taxon>Shouchella</taxon>
    </lineage>
</organism>
<evidence type="ECO:0000256" key="4">
    <source>
        <dbReference type="ARBA" id="ARBA00022969"/>
    </source>
</evidence>
<gene>
    <name evidence="8" type="primary">racA</name>
    <name evidence="9" type="ORF">CHH72_02945</name>
</gene>
<keyword evidence="1 8" id="KW-0963">Cytoplasm</keyword>
<feature type="DNA-binding region" description="H-T-H motif" evidence="8">
    <location>
        <begin position="3"/>
        <end position="23"/>
    </location>
</feature>
<dbReference type="InterPro" id="IPR000551">
    <property type="entry name" value="MerR-type_HTH_dom"/>
</dbReference>
<dbReference type="EMBL" id="NPCC01000004">
    <property type="protein sequence ID" value="PAE90853.1"/>
    <property type="molecule type" value="Genomic_DNA"/>
</dbReference>
<keyword evidence="7 8" id="KW-0131">Cell cycle</keyword>
<evidence type="ECO:0000256" key="3">
    <source>
        <dbReference type="ARBA" id="ARBA00022829"/>
    </source>
</evidence>
<keyword evidence="2 8" id="KW-0132">Cell division</keyword>
<keyword evidence="6 8" id="KW-0238">DNA-binding</keyword>
<dbReference type="GO" id="GO:0030261">
    <property type="term" value="P:chromosome condensation"/>
    <property type="evidence" value="ECO:0007669"/>
    <property type="project" value="UniProtKB-UniRule"/>
</dbReference>
<accession>A0A268P516</accession>
<comment type="similarity">
    <text evidence="8">Belongs to the RacA family.</text>
</comment>
<dbReference type="GO" id="GO:0008356">
    <property type="term" value="P:asymmetric cell division"/>
    <property type="evidence" value="ECO:0007669"/>
    <property type="project" value="UniProtKB-UniRule"/>
</dbReference>
<dbReference type="GO" id="GO:0003690">
    <property type="term" value="F:double-stranded DNA binding"/>
    <property type="evidence" value="ECO:0007669"/>
    <property type="project" value="UniProtKB-UniRule"/>
</dbReference>
<dbReference type="HAMAP" id="MF_01170">
    <property type="entry name" value="RacA"/>
    <property type="match status" value="1"/>
</dbReference>
<sequence>MKTKEMSEAIGVNPTTIQRWTKYFKIDCDVTEQGHFLYTEKHLQLFKKIKRELDEGKRMKDINLNERQGQGEPSVPTKQYEAKLEKMLVQVDALEEKLATKADDVVSYQLLKHRSELDEMMKLVGTLEDRLLFIEKRMMSHHHQEKQVVNEHTPKKIKRGPWRSFMNLFAF</sequence>
<dbReference type="Pfam" id="PF13411">
    <property type="entry name" value="MerR_1"/>
    <property type="match status" value="1"/>
</dbReference>
<comment type="function">
    <text evidence="8">Required for the formation of axial filaments and for anchoring the origin regions at the cell poles in sporulating cells, thus ensuring proper chromosome segregation in the prespore. Binds in a dispersed manner throughout the chromosome but preferentially to sites clustered in the origin portion of the chromosome, causing condensation of the chromosome and its remodeling into an elongated, anchored structure.</text>
</comment>
<dbReference type="Gene3D" id="1.10.1660.10">
    <property type="match status" value="1"/>
</dbReference>
<evidence type="ECO:0000313" key="9">
    <source>
        <dbReference type="EMBL" id="PAE90853.1"/>
    </source>
</evidence>
<feature type="coiled-coil region" evidence="8">
    <location>
        <begin position="77"/>
        <end position="104"/>
    </location>
</feature>
<dbReference type="InterPro" id="IPR023522">
    <property type="entry name" value="Chrosome_anchoring_RacA"/>
</dbReference>
<keyword evidence="5 8" id="KW-0175">Coiled coil</keyword>
<keyword evidence="3 8" id="KW-0159">Chromosome partition</keyword>